<dbReference type="PANTHER" id="PTHR33910:SF1">
    <property type="entry name" value="PROTEIN TRANSLOCASE SUBUNIT SECE"/>
    <property type="match status" value="1"/>
</dbReference>
<sequence>MAAGGEGFLKRSGKFFKEVRSELKKVTWPTRQELVSSTIVVVTSVALVGLFIWIVDSFLVKILELILR</sequence>
<keyword evidence="8 9" id="KW-0472">Membrane</keyword>
<dbReference type="OrthoDB" id="9799073at2"/>
<evidence type="ECO:0000256" key="7">
    <source>
        <dbReference type="ARBA" id="ARBA00023010"/>
    </source>
</evidence>
<comment type="subunit">
    <text evidence="9">Component of the Sec protein translocase complex. Heterotrimer consisting of SecY, SecE and SecG subunits. The heterotrimers can form oligomers, although 1 heterotrimer is thought to be able to translocate proteins. Interacts with the ribosome. Interacts with SecDF, and other proteins may be involved. Interacts with SecA.</text>
</comment>
<organism evidence="10 11">
    <name type="scientific">Thermovenabulum gondwanense</name>
    <dbReference type="NCBI Taxonomy" id="520767"/>
    <lineage>
        <taxon>Bacteria</taxon>
        <taxon>Bacillati</taxon>
        <taxon>Bacillota</taxon>
        <taxon>Clostridia</taxon>
        <taxon>Thermosediminibacterales</taxon>
        <taxon>Thermosediminibacteraceae</taxon>
        <taxon>Thermovenabulum</taxon>
    </lineage>
</organism>
<dbReference type="GO" id="GO:0008320">
    <property type="term" value="F:protein transmembrane transporter activity"/>
    <property type="evidence" value="ECO:0007669"/>
    <property type="project" value="UniProtKB-UniRule"/>
</dbReference>
<dbReference type="HAMAP" id="MF_00422">
    <property type="entry name" value="SecE"/>
    <property type="match status" value="1"/>
</dbReference>
<protein>
    <recommendedName>
        <fullName evidence="9">Protein translocase subunit SecE</fullName>
    </recommendedName>
</protein>
<evidence type="ECO:0000256" key="3">
    <source>
        <dbReference type="ARBA" id="ARBA00022475"/>
    </source>
</evidence>
<evidence type="ECO:0000256" key="1">
    <source>
        <dbReference type="ARBA" id="ARBA00004370"/>
    </source>
</evidence>
<keyword evidence="2 9" id="KW-0813">Transport</keyword>
<dbReference type="GO" id="GO:0009306">
    <property type="term" value="P:protein secretion"/>
    <property type="evidence" value="ECO:0007669"/>
    <property type="project" value="UniProtKB-UniRule"/>
</dbReference>
<evidence type="ECO:0000256" key="6">
    <source>
        <dbReference type="ARBA" id="ARBA00022989"/>
    </source>
</evidence>
<dbReference type="InterPro" id="IPR005807">
    <property type="entry name" value="SecE_bac"/>
</dbReference>
<evidence type="ECO:0000256" key="8">
    <source>
        <dbReference type="ARBA" id="ARBA00023136"/>
    </source>
</evidence>
<dbReference type="PROSITE" id="PS01067">
    <property type="entry name" value="SECE_SEC61G"/>
    <property type="match status" value="1"/>
</dbReference>
<comment type="subcellular location">
    <subcellularLocation>
        <location evidence="9">Cell membrane</location>
        <topology evidence="9">Single-pass membrane protein</topology>
    </subcellularLocation>
    <subcellularLocation>
        <location evidence="1">Membrane</location>
    </subcellularLocation>
</comment>
<reference evidence="10 11" key="1">
    <citation type="submission" date="2015-12" db="EMBL/GenBank/DDBJ databases">
        <title>Draft genome of Thermovenabulum gondwanense isolated from a red thermophilic microbial mat colonisisng an outflow channel of a bore well.</title>
        <authorList>
            <person name="Patel B.K."/>
        </authorList>
    </citation>
    <scope>NUCLEOTIDE SEQUENCE [LARGE SCALE GENOMIC DNA]</scope>
    <source>
        <strain evidence="10 11">R270</strain>
    </source>
</reference>
<dbReference type="GO" id="GO:0065002">
    <property type="term" value="P:intracellular protein transmembrane transport"/>
    <property type="evidence" value="ECO:0007669"/>
    <property type="project" value="UniProtKB-UniRule"/>
</dbReference>
<dbReference type="AlphaFoldDB" id="A0A162N4N5"/>
<evidence type="ECO:0000256" key="9">
    <source>
        <dbReference type="HAMAP-Rule" id="MF_00422"/>
    </source>
</evidence>
<evidence type="ECO:0000313" key="10">
    <source>
        <dbReference type="EMBL" id="KYO69295.1"/>
    </source>
</evidence>
<dbReference type="Proteomes" id="UP000075737">
    <property type="component" value="Unassembled WGS sequence"/>
</dbReference>
<keyword evidence="4 9" id="KW-0812">Transmembrane</keyword>
<evidence type="ECO:0000256" key="5">
    <source>
        <dbReference type="ARBA" id="ARBA00022927"/>
    </source>
</evidence>
<keyword evidence="11" id="KW-1185">Reference proteome</keyword>
<comment type="function">
    <text evidence="9">Essential subunit of the Sec protein translocation channel SecYEG. Clamps together the 2 halves of SecY. May contact the channel plug during translocation.</text>
</comment>
<keyword evidence="5 9" id="KW-0653">Protein transport</keyword>
<comment type="similarity">
    <text evidence="9">Belongs to the SecE/SEC61-gamma family.</text>
</comment>
<proteinExistence type="inferred from homology"/>
<dbReference type="GO" id="GO:0005886">
    <property type="term" value="C:plasma membrane"/>
    <property type="evidence" value="ECO:0007669"/>
    <property type="project" value="UniProtKB-SubCell"/>
</dbReference>
<comment type="caution">
    <text evidence="10">The sequence shown here is derived from an EMBL/GenBank/DDBJ whole genome shotgun (WGS) entry which is preliminary data.</text>
</comment>
<dbReference type="EMBL" id="LOHZ01000013">
    <property type="protein sequence ID" value="KYO69295.1"/>
    <property type="molecule type" value="Genomic_DNA"/>
</dbReference>
<dbReference type="RefSeq" id="WP_068747239.1">
    <property type="nucleotide sequence ID" value="NZ_LOHZ01000013.1"/>
</dbReference>
<dbReference type="PRINTS" id="PR01650">
    <property type="entry name" value="SECETRNLCASE"/>
</dbReference>
<gene>
    <name evidence="9" type="primary">secE</name>
    <name evidence="10" type="ORF">ATZ99_00380</name>
</gene>
<dbReference type="GO" id="GO:0043952">
    <property type="term" value="P:protein transport by the Sec complex"/>
    <property type="evidence" value="ECO:0007669"/>
    <property type="project" value="UniProtKB-UniRule"/>
</dbReference>
<dbReference type="PATRIC" id="fig|520767.4.peg.38"/>
<name>A0A162N4N5_9FIRM</name>
<dbReference type="GO" id="GO:0006605">
    <property type="term" value="P:protein targeting"/>
    <property type="evidence" value="ECO:0007669"/>
    <property type="project" value="UniProtKB-UniRule"/>
</dbReference>
<feature type="transmembrane region" description="Helical" evidence="9">
    <location>
        <begin position="34"/>
        <end position="55"/>
    </location>
</feature>
<keyword evidence="6 9" id="KW-1133">Transmembrane helix</keyword>
<dbReference type="Pfam" id="PF00584">
    <property type="entry name" value="SecE"/>
    <property type="match status" value="1"/>
</dbReference>
<dbReference type="InterPro" id="IPR038379">
    <property type="entry name" value="SecE_sf"/>
</dbReference>
<dbReference type="NCBIfam" id="TIGR00964">
    <property type="entry name" value="secE_bact"/>
    <property type="match status" value="1"/>
</dbReference>
<accession>A0A162N4N5</accession>
<evidence type="ECO:0000256" key="4">
    <source>
        <dbReference type="ARBA" id="ARBA00022692"/>
    </source>
</evidence>
<dbReference type="Gene3D" id="1.20.5.1030">
    <property type="entry name" value="Preprotein translocase secy subunit"/>
    <property type="match status" value="1"/>
</dbReference>
<dbReference type="STRING" id="520767.ATZ99_00380"/>
<dbReference type="InterPro" id="IPR001901">
    <property type="entry name" value="Translocase_SecE/Sec61-g"/>
</dbReference>
<dbReference type="PANTHER" id="PTHR33910">
    <property type="entry name" value="PROTEIN TRANSLOCASE SUBUNIT SECE"/>
    <property type="match status" value="1"/>
</dbReference>
<evidence type="ECO:0000256" key="2">
    <source>
        <dbReference type="ARBA" id="ARBA00022448"/>
    </source>
</evidence>
<keyword evidence="7 9" id="KW-0811">Translocation</keyword>
<keyword evidence="3 9" id="KW-1003">Cell membrane</keyword>
<evidence type="ECO:0000313" key="11">
    <source>
        <dbReference type="Proteomes" id="UP000075737"/>
    </source>
</evidence>